<comment type="caution">
    <text evidence="1">The sequence shown here is derived from an EMBL/GenBank/DDBJ whole genome shotgun (WGS) entry which is preliminary data.</text>
</comment>
<sequence length="347" mass="37890">MEATEWDSIMQLVSDGLTQDVPIPLSAETTVTEKPAPRRPTFARAVSTTQIPTPPQSNSGTPTDEPDHSTIVSVSTTFFPGANLEALPTDLVMLSSDSVFFYVHTNKVLGASQNGFNSLLPFPNRHDHEEPGPILSLPDDSAVLNILLHTIYNLSASHYSPPPEAILAAVEALQRYGLALETYISPSTPLFNLVLANASAAPIQFYAAAASLDLHDLAVPVSSHLLSYSLADITDGLARKIGPLYLKRLFFLHLGRMEALKRLLLPPPQPHVPNPDCDFSEQKKLTRAWALASAYLAWDVRSDLGTAAIEAALRPLGDYLACDQCKLLLRERIDHLVSQWSVVKRTI</sequence>
<dbReference type="EMBL" id="MU277194">
    <property type="protein sequence ID" value="KAI0065929.1"/>
    <property type="molecule type" value="Genomic_DNA"/>
</dbReference>
<accession>A0ACB8TAT7</accession>
<keyword evidence="2" id="KW-1185">Reference proteome</keyword>
<protein>
    <submittedName>
        <fullName evidence="1">Uncharacterized protein</fullName>
    </submittedName>
</protein>
<proteinExistence type="predicted"/>
<organism evidence="1 2">
    <name type="scientific">Artomyces pyxidatus</name>
    <dbReference type="NCBI Taxonomy" id="48021"/>
    <lineage>
        <taxon>Eukaryota</taxon>
        <taxon>Fungi</taxon>
        <taxon>Dikarya</taxon>
        <taxon>Basidiomycota</taxon>
        <taxon>Agaricomycotina</taxon>
        <taxon>Agaricomycetes</taxon>
        <taxon>Russulales</taxon>
        <taxon>Auriscalpiaceae</taxon>
        <taxon>Artomyces</taxon>
    </lineage>
</organism>
<gene>
    <name evidence="1" type="ORF">BV25DRAFT_1612502</name>
</gene>
<reference evidence="1" key="2">
    <citation type="journal article" date="2022" name="New Phytol.">
        <title>Evolutionary transition to the ectomycorrhizal habit in the genomes of a hyperdiverse lineage of mushroom-forming fungi.</title>
        <authorList>
            <person name="Looney B."/>
            <person name="Miyauchi S."/>
            <person name="Morin E."/>
            <person name="Drula E."/>
            <person name="Courty P.E."/>
            <person name="Kohler A."/>
            <person name="Kuo A."/>
            <person name="LaButti K."/>
            <person name="Pangilinan J."/>
            <person name="Lipzen A."/>
            <person name="Riley R."/>
            <person name="Andreopoulos W."/>
            <person name="He G."/>
            <person name="Johnson J."/>
            <person name="Nolan M."/>
            <person name="Tritt A."/>
            <person name="Barry K.W."/>
            <person name="Grigoriev I.V."/>
            <person name="Nagy L.G."/>
            <person name="Hibbett D."/>
            <person name="Henrissat B."/>
            <person name="Matheny P.B."/>
            <person name="Labbe J."/>
            <person name="Martin F.M."/>
        </authorList>
    </citation>
    <scope>NUCLEOTIDE SEQUENCE</scope>
    <source>
        <strain evidence="1">HHB10654</strain>
    </source>
</reference>
<name>A0ACB8TAT7_9AGAM</name>
<reference evidence="1" key="1">
    <citation type="submission" date="2021-03" db="EMBL/GenBank/DDBJ databases">
        <authorList>
            <consortium name="DOE Joint Genome Institute"/>
            <person name="Ahrendt S."/>
            <person name="Looney B.P."/>
            <person name="Miyauchi S."/>
            <person name="Morin E."/>
            <person name="Drula E."/>
            <person name="Courty P.E."/>
            <person name="Chicoki N."/>
            <person name="Fauchery L."/>
            <person name="Kohler A."/>
            <person name="Kuo A."/>
            <person name="Labutti K."/>
            <person name="Pangilinan J."/>
            <person name="Lipzen A."/>
            <person name="Riley R."/>
            <person name="Andreopoulos W."/>
            <person name="He G."/>
            <person name="Johnson J."/>
            <person name="Barry K.W."/>
            <person name="Grigoriev I.V."/>
            <person name="Nagy L."/>
            <person name="Hibbett D."/>
            <person name="Henrissat B."/>
            <person name="Matheny P.B."/>
            <person name="Labbe J."/>
            <person name="Martin F."/>
        </authorList>
    </citation>
    <scope>NUCLEOTIDE SEQUENCE</scope>
    <source>
        <strain evidence="1">HHB10654</strain>
    </source>
</reference>
<dbReference type="Proteomes" id="UP000814140">
    <property type="component" value="Unassembled WGS sequence"/>
</dbReference>
<evidence type="ECO:0000313" key="1">
    <source>
        <dbReference type="EMBL" id="KAI0065929.1"/>
    </source>
</evidence>
<evidence type="ECO:0000313" key="2">
    <source>
        <dbReference type="Proteomes" id="UP000814140"/>
    </source>
</evidence>